<dbReference type="Pfam" id="PF04932">
    <property type="entry name" value="Wzy_C"/>
    <property type="match status" value="1"/>
</dbReference>
<evidence type="ECO:0000256" key="1">
    <source>
        <dbReference type="ARBA" id="ARBA00004141"/>
    </source>
</evidence>
<dbReference type="InterPro" id="IPR007016">
    <property type="entry name" value="O-antigen_ligase-rel_domated"/>
</dbReference>
<keyword evidence="4 5" id="KW-0472">Membrane</keyword>
<comment type="subcellular location">
    <subcellularLocation>
        <location evidence="1">Membrane</location>
        <topology evidence="1">Multi-pass membrane protein</topology>
    </subcellularLocation>
</comment>
<evidence type="ECO:0000313" key="7">
    <source>
        <dbReference type="EMBL" id="QDC44204.1"/>
    </source>
</evidence>
<keyword evidence="8" id="KW-1185">Reference proteome</keyword>
<keyword evidence="2 5" id="KW-0812">Transmembrane</keyword>
<dbReference type="GO" id="GO:0016874">
    <property type="term" value="F:ligase activity"/>
    <property type="evidence" value="ECO:0007669"/>
    <property type="project" value="UniProtKB-KW"/>
</dbReference>
<gene>
    <name evidence="7" type="ORF">FIU01_06505</name>
</gene>
<feature type="transmembrane region" description="Helical" evidence="5">
    <location>
        <begin position="86"/>
        <end position="104"/>
    </location>
</feature>
<feature type="transmembrane region" description="Helical" evidence="5">
    <location>
        <begin position="141"/>
        <end position="162"/>
    </location>
</feature>
<reference evidence="8" key="1">
    <citation type="journal article" date="2019" name="ISME J.">
        <title>Evolution in action: habitat transition from sediment to the pelagial leads to genome streamlining in Methylophilaceae.</title>
        <authorList>
            <person name="Salcher M."/>
            <person name="Schaefle D."/>
            <person name="Kaspar M."/>
            <person name="Neuenschwander S.M."/>
            <person name="Ghai R."/>
        </authorList>
    </citation>
    <scope>NUCLEOTIDE SEQUENCE [LARGE SCALE GENOMIC DNA]</scope>
    <source>
        <strain evidence="8">MMS-M-51</strain>
    </source>
</reference>
<feature type="transmembrane region" description="Helical" evidence="5">
    <location>
        <begin position="217"/>
        <end position="234"/>
    </location>
</feature>
<evidence type="ECO:0000259" key="6">
    <source>
        <dbReference type="Pfam" id="PF04932"/>
    </source>
</evidence>
<evidence type="ECO:0000313" key="8">
    <source>
        <dbReference type="Proteomes" id="UP000311008"/>
    </source>
</evidence>
<dbReference type="Proteomes" id="UP000311008">
    <property type="component" value="Chromosome"/>
</dbReference>
<dbReference type="OrthoDB" id="5862403at2"/>
<accession>A0A5B8CSB5</accession>
<evidence type="ECO:0000256" key="4">
    <source>
        <dbReference type="ARBA" id="ARBA00023136"/>
    </source>
</evidence>
<feature type="transmembrane region" description="Helical" evidence="5">
    <location>
        <begin position="415"/>
        <end position="433"/>
    </location>
</feature>
<dbReference type="PANTHER" id="PTHR37422:SF13">
    <property type="entry name" value="LIPOPOLYSACCHARIDE BIOSYNTHESIS PROTEIN PA4999-RELATED"/>
    <property type="match status" value="1"/>
</dbReference>
<dbReference type="PANTHER" id="PTHR37422">
    <property type="entry name" value="TEICHURONIC ACID BIOSYNTHESIS PROTEIN TUAE"/>
    <property type="match status" value="1"/>
</dbReference>
<dbReference type="GO" id="GO:0016020">
    <property type="term" value="C:membrane"/>
    <property type="evidence" value="ECO:0007669"/>
    <property type="project" value="UniProtKB-SubCell"/>
</dbReference>
<evidence type="ECO:0000256" key="2">
    <source>
        <dbReference type="ARBA" id="ARBA00022692"/>
    </source>
</evidence>
<organism evidence="7 8">
    <name type="scientific">Methylophilus medardicus</name>
    <dbReference type="NCBI Taxonomy" id="2588534"/>
    <lineage>
        <taxon>Bacteria</taxon>
        <taxon>Pseudomonadati</taxon>
        <taxon>Pseudomonadota</taxon>
        <taxon>Betaproteobacteria</taxon>
        <taxon>Nitrosomonadales</taxon>
        <taxon>Methylophilaceae</taxon>
        <taxon>Methylophilus</taxon>
    </lineage>
</organism>
<feature type="transmembrane region" description="Helical" evidence="5">
    <location>
        <begin position="379"/>
        <end position="403"/>
    </location>
</feature>
<dbReference type="InterPro" id="IPR051533">
    <property type="entry name" value="WaaL-like"/>
</dbReference>
<feature type="transmembrane region" description="Helical" evidence="5">
    <location>
        <begin position="439"/>
        <end position="460"/>
    </location>
</feature>
<feature type="transmembrane region" description="Helical" evidence="5">
    <location>
        <begin position="174"/>
        <end position="197"/>
    </location>
</feature>
<feature type="transmembrane region" description="Helical" evidence="5">
    <location>
        <begin position="285"/>
        <end position="302"/>
    </location>
</feature>
<name>A0A5B8CSB5_9PROT</name>
<keyword evidence="7" id="KW-0436">Ligase</keyword>
<sequence length="474" mass="54289">MPKMNMNITKVSLILLAALSALFFGLVSLLLTQLVGENYIYLLSLPVAIVIGLTFVFDRYFFFLLVILSRSSLDVVFNTIKLGSFGIGAVLNALVILIAILTLFEKNEPLQQDVRGIKKAWVIFLTLSCLSLAYSPATLQSIKVFLIYVSYASMFFLGMRLVNSQKDFDKWIKAVALSSIIPILYGLFCILFGGRGLAFSYQEGFRLRSTFPHPNPFAPYLVLMITICFYIYKSKITAIGPTIRRLLPFYILLLIGMLIMTKTRSGWVACYLFFFLYALLHERKYLFIVILAPFLALLIPEVQERVLDLTSDNDFGSSGYGRLNSYAWRVKIWSDSIAWMSKSHYLTGYGLYSFIHHSTSFAMANAFEKQEFDINAHNIYVQLFFELGIFGLLAFLYLIFQVLKKLLSIYQFNKLLVFTVIVILMEFAFMGYADNLLDYLVFNWYLWFTLGLTLSGARLFDTKKPLDKVIQTNK</sequence>
<feature type="domain" description="O-antigen ligase-related" evidence="6">
    <location>
        <begin position="250"/>
        <end position="396"/>
    </location>
</feature>
<protein>
    <submittedName>
        <fullName evidence="7">O-antigen ligase family protein</fullName>
    </submittedName>
</protein>
<proteinExistence type="predicted"/>
<keyword evidence="3 5" id="KW-1133">Transmembrane helix</keyword>
<evidence type="ECO:0000256" key="3">
    <source>
        <dbReference type="ARBA" id="ARBA00022989"/>
    </source>
</evidence>
<dbReference type="EMBL" id="CP040946">
    <property type="protein sequence ID" value="QDC44204.1"/>
    <property type="molecule type" value="Genomic_DNA"/>
</dbReference>
<dbReference type="AlphaFoldDB" id="A0A5B8CSB5"/>
<dbReference type="KEGG" id="mmec:FIU01_06505"/>
<evidence type="ECO:0000256" key="5">
    <source>
        <dbReference type="SAM" id="Phobius"/>
    </source>
</evidence>
<feature type="transmembrane region" description="Helical" evidence="5">
    <location>
        <begin position="246"/>
        <end position="279"/>
    </location>
</feature>